<dbReference type="EMBL" id="JALLKP010000003">
    <property type="protein sequence ID" value="KAK2196041.1"/>
    <property type="molecule type" value="Genomic_DNA"/>
</dbReference>
<dbReference type="GO" id="GO:0016192">
    <property type="term" value="P:vesicle-mediated transport"/>
    <property type="evidence" value="ECO:0007669"/>
    <property type="project" value="InterPro"/>
</dbReference>
<dbReference type="GO" id="GO:0030130">
    <property type="term" value="C:clathrin coat of trans-Golgi network vesicle"/>
    <property type="evidence" value="ECO:0007669"/>
    <property type="project" value="InterPro"/>
</dbReference>
<evidence type="ECO:0000256" key="8">
    <source>
        <dbReference type="SAM" id="MobiDB-lite"/>
    </source>
</evidence>
<keyword evidence="7" id="KW-0175">Coiled coil</keyword>
<protein>
    <recommendedName>
        <fullName evidence="6">Clathrin light chain</fullName>
    </recommendedName>
</protein>
<reference evidence="9" key="1">
    <citation type="journal article" date="2023" name="Nat. Microbiol.">
        <title>Babesia duncani multi-omics identifies virulence factors and drug targets.</title>
        <authorList>
            <person name="Singh P."/>
            <person name="Lonardi S."/>
            <person name="Liang Q."/>
            <person name="Vydyam P."/>
            <person name="Khabirova E."/>
            <person name="Fang T."/>
            <person name="Gihaz S."/>
            <person name="Thekkiniath J."/>
            <person name="Munshi M."/>
            <person name="Abel S."/>
            <person name="Ciampossin L."/>
            <person name="Batugedara G."/>
            <person name="Gupta M."/>
            <person name="Lu X.M."/>
            <person name="Lenz T."/>
            <person name="Chakravarty S."/>
            <person name="Cornillot E."/>
            <person name="Hu Y."/>
            <person name="Ma W."/>
            <person name="Gonzalez L.M."/>
            <person name="Sanchez S."/>
            <person name="Estrada K."/>
            <person name="Sanchez-Flores A."/>
            <person name="Montero E."/>
            <person name="Harb O.S."/>
            <person name="Le Roch K.G."/>
            <person name="Mamoun C.B."/>
        </authorList>
    </citation>
    <scope>NUCLEOTIDE SEQUENCE</scope>
    <source>
        <strain evidence="9">WA1</strain>
    </source>
</reference>
<keyword evidence="10" id="KW-1185">Reference proteome</keyword>
<dbReference type="GO" id="GO:0006886">
    <property type="term" value="P:intracellular protein transport"/>
    <property type="evidence" value="ECO:0007669"/>
    <property type="project" value="InterPro"/>
</dbReference>
<dbReference type="GO" id="GO:0030132">
    <property type="term" value="C:clathrin coat of coated pit"/>
    <property type="evidence" value="ECO:0007669"/>
    <property type="project" value="InterPro"/>
</dbReference>
<dbReference type="Proteomes" id="UP001214638">
    <property type="component" value="Unassembled WGS sequence"/>
</dbReference>
<keyword evidence="4 6" id="KW-0168">Coated pit</keyword>
<evidence type="ECO:0000256" key="1">
    <source>
        <dbReference type="ARBA" id="ARBA00004180"/>
    </source>
</evidence>
<dbReference type="InterPro" id="IPR000996">
    <property type="entry name" value="Clathrin_L-chain"/>
</dbReference>
<dbReference type="GO" id="GO:0005198">
    <property type="term" value="F:structural molecule activity"/>
    <property type="evidence" value="ECO:0007669"/>
    <property type="project" value="InterPro"/>
</dbReference>
<comment type="caution">
    <text evidence="9">The sequence shown here is derived from an EMBL/GenBank/DDBJ whole genome shotgun (WGS) entry which is preliminary data.</text>
</comment>
<dbReference type="Pfam" id="PF01086">
    <property type="entry name" value="Clathrin_lg_ch"/>
    <property type="match status" value="1"/>
</dbReference>
<evidence type="ECO:0000256" key="4">
    <source>
        <dbReference type="ARBA" id="ARBA00023176"/>
    </source>
</evidence>
<gene>
    <name evidence="9" type="ORF">BdWA1_002639</name>
</gene>
<evidence type="ECO:0000256" key="3">
    <source>
        <dbReference type="ARBA" id="ARBA00023136"/>
    </source>
</evidence>
<evidence type="ECO:0000256" key="5">
    <source>
        <dbReference type="ARBA" id="ARBA00023329"/>
    </source>
</evidence>
<evidence type="ECO:0000256" key="7">
    <source>
        <dbReference type="SAM" id="Coils"/>
    </source>
</evidence>
<dbReference type="RefSeq" id="XP_067802883.1">
    <property type="nucleotide sequence ID" value="XM_067947661.1"/>
</dbReference>
<feature type="coiled-coil region" evidence="7">
    <location>
        <begin position="32"/>
        <end position="78"/>
    </location>
</feature>
<proteinExistence type="inferred from homology"/>
<evidence type="ECO:0000313" key="9">
    <source>
        <dbReference type="EMBL" id="KAK2196041.1"/>
    </source>
</evidence>
<organism evidence="9 10">
    <name type="scientific">Babesia duncani</name>
    <dbReference type="NCBI Taxonomy" id="323732"/>
    <lineage>
        <taxon>Eukaryota</taxon>
        <taxon>Sar</taxon>
        <taxon>Alveolata</taxon>
        <taxon>Apicomplexa</taxon>
        <taxon>Aconoidasida</taxon>
        <taxon>Piroplasmida</taxon>
        <taxon>Babesiidae</taxon>
        <taxon>Babesia</taxon>
    </lineage>
</organism>
<sequence>MEPRDVVESGLNLNTDRSNLDSVNEPQAVTPLDTWRREIENTISQKKALEQQELEIAMKKATKALEEWRQNMKDDVEKRWQSEYITNEPKKGDENAFDWGRVLNYLETHSNKVHGDKMILRMIELIKNKVMI</sequence>
<keyword evidence="5 6" id="KW-0968">Cytoplasmic vesicle</keyword>
<keyword evidence="3 6" id="KW-0472">Membrane</keyword>
<evidence type="ECO:0000256" key="6">
    <source>
        <dbReference type="RuleBase" id="RU363137"/>
    </source>
</evidence>
<feature type="region of interest" description="Disordered" evidence="8">
    <location>
        <begin position="1"/>
        <end position="26"/>
    </location>
</feature>
<name>A0AAD9PK47_9APIC</name>
<feature type="compositionally biased region" description="Polar residues" evidence="8">
    <location>
        <begin position="11"/>
        <end position="26"/>
    </location>
</feature>
<dbReference type="GeneID" id="94336936"/>
<evidence type="ECO:0000256" key="2">
    <source>
        <dbReference type="ARBA" id="ARBA00005263"/>
    </source>
</evidence>
<comment type="function">
    <text evidence="6">Clathrin is the major protein of the polyhedral coat of coated pits and vesicles.</text>
</comment>
<accession>A0AAD9PK47</accession>
<comment type="subcellular location">
    <subcellularLocation>
        <location evidence="1 6">Cytoplasmic vesicle membrane</location>
        <topology evidence="1 6">Peripheral membrane protein</topology>
        <orientation evidence="1 6">Cytoplasmic side</orientation>
    </subcellularLocation>
    <subcellularLocation>
        <location evidence="6">Membrane</location>
        <location evidence="6">Coated pit</location>
        <topology evidence="6">Peripheral membrane protein</topology>
        <orientation evidence="6">Cytoplasmic side</orientation>
    </subcellularLocation>
    <text evidence="6">Cytoplasmic face of coated pits and vesicles.</text>
</comment>
<comment type="similarity">
    <text evidence="2 6">Belongs to the clathrin light chain family.</text>
</comment>
<dbReference type="KEGG" id="bdw:94336936"/>
<evidence type="ECO:0000313" key="10">
    <source>
        <dbReference type="Proteomes" id="UP001214638"/>
    </source>
</evidence>
<dbReference type="AlphaFoldDB" id="A0AAD9PK47"/>